<feature type="non-terminal residue" evidence="1">
    <location>
        <position position="1"/>
    </location>
</feature>
<protein>
    <recommendedName>
        <fullName evidence="3">Erythromycin esterase</fullName>
    </recommendedName>
</protein>
<evidence type="ECO:0000313" key="1">
    <source>
        <dbReference type="EMBL" id="PZR02640.1"/>
    </source>
</evidence>
<dbReference type="AlphaFoldDB" id="A0A2W5SJM2"/>
<dbReference type="Proteomes" id="UP000249061">
    <property type="component" value="Unassembled WGS sequence"/>
</dbReference>
<proteinExistence type="predicted"/>
<dbReference type="EMBL" id="QFQP01000172">
    <property type="protein sequence ID" value="PZR02640.1"/>
    <property type="molecule type" value="Genomic_DNA"/>
</dbReference>
<name>A0A2W5SJM2_9BACT</name>
<gene>
    <name evidence="1" type="ORF">DI536_36805</name>
</gene>
<evidence type="ECO:0008006" key="3">
    <source>
        <dbReference type="Google" id="ProtNLM"/>
    </source>
</evidence>
<evidence type="ECO:0000313" key="2">
    <source>
        <dbReference type="Proteomes" id="UP000249061"/>
    </source>
</evidence>
<comment type="caution">
    <text evidence="1">The sequence shown here is derived from an EMBL/GenBank/DDBJ whole genome shotgun (WGS) entry which is preliminary data.</text>
</comment>
<reference evidence="1 2" key="1">
    <citation type="submission" date="2017-08" db="EMBL/GenBank/DDBJ databases">
        <title>Infants hospitalized years apart are colonized by the same room-sourced microbial strains.</title>
        <authorList>
            <person name="Brooks B."/>
            <person name="Olm M.R."/>
            <person name="Firek B.A."/>
            <person name="Baker R."/>
            <person name="Thomas B.C."/>
            <person name="Morowitz M.J."/>
            <person name="Banfield J.F."/>
        </authorList>
    </citation>
    <scope>NUCLEOTIDE SEQUENCE [LARGE SCALE GENOMIC DNA]</scope>
    <source>
        <strain evidence="1">S2_003_000_R2_14</strain>
    </source>
</reference>
<accession>A0A2W5SJM2</accession>
<sequence length="375" mass="39830">AFPVEVLPITFSSDGLSGTGGERLRAELASAQFVAVGESHGFADVPEFSLALTRDLRRIDPRLHHAIEIGPFSARWLARRLQSAPGDGGLEAVARGLAGTRLAMPFTSNVEDARLAAAFPNVDGALQLWGIDQEFVGAAALLAQDVGDAPASAPQAAVALGGLWLPTATAEDFQALSARYRDDSAARAMIDALSESAGIYRFNVAGASGASNEARGVLMRRYFLDAYRAAGPAPRVLLKMGANHLGRGTTATGIYDLGSLLPGLAAANDMTSLHVAFMPMAGQVRNLDSTQEHATVVVPYQDKTVAALLAAAGIDERRIEATGYVLIPLTNLRYRLTVKQRATLPAGSRFLLEGFDYLITTRDARAATHFEAWTR</sequence>
<organism evidence="1 2">
    <name type="scientific">Archangium gephyra</name>
    <dbReference type="NCBI Taxonomy" id="48"/>
    <lineage>
        <taxon>Bacteria</taxon>
        <taxon>Pseudomonadati</taxon>
        <taxon>Myxococcota</taxon>
        <taxon>Myxococcia</taxon>
        <taxon>Myxococcales</taxon>
        <taxon>Cystobacterineae</taxon>
        <taxon>Archangiaceae</taxon>
        <taxon>Archangium</taxon>
    </lineage>
</organism>